<name>A0A0G4ERU3_VITBC</name>
<dbReference type="EMBL" id="CDMY01000302">
    <property type="protein sequence ID" value="CEM00936.1"/>
    <property type="molecule type" value="Genomic_DNA"/>
</dbReference>
<feature type="region of interest" description="Disordered" evidence="1">
    <location>
        <begin position="366"/>
        <end position="415"/>
    </location>
</feature>
<feature type="compositionally biased region" description="Gly residues" evidence="1">
    <location>
        <begin position="399"/>
        <end position="415"/>
    </location>
</feature>
<keyword evidence="3" id="KW-1185">Reference proteome</keyword>
<dbReference type="PhylomeDB" id="A0A0G4ERU3"/>
<gene>
    <name evidence="2" type="ORF">Vbra_8077</name>
</gene>
<dbReference type="AlphaFoldDB" id="A0A0G4ERU3"/>
<organism evidence="2 3">
    <name type="scientific">Vitrella brassicaformis (strain CCMP3155)</name>
    <dbReference type="NCBI Taxonomy" id="1169540"/>
    <lineage>
        <taxon>Eukaryota</taxon>
        <taxon>Sar</taxon>
        <taxon>Alveolata</taxon>
        <taxon>Colpodellida</taxon>
        <taxon>Vitrellaceae</taxon>
        <taxon>Vitrella</taxon>
    </lineage>
</organism>
<dbReference type="Proteomes" id="UP000041254">
    <property type="component" value="Unassembled WGS sequence"/>
</dbReference>
<dbReference type="VEuPathDB" id="CryptoDB:Vbra_8077"/>
<accession>A0A0G4ERU3</accession>
<evidence type="ECO:0000313" key="3">
    <source>
        <dbReference type="Proteomes" id="UP000041254"/>
    </source>
</evidence>
<evidence type="ECO:0000256" key="1">
    <source>
        <dbReference type="SAM" id="MobiDB-lite"/>
    </source>
</evidence>
<proteinExistence type="predicted"/>
<feature type="compositionally biased region" description="Acidic residues" evidence="1">
    <location>
        <begin position="374"/>
        <end position="398"/>
    </location>
</feature>
<reference evidence="2 3" key="1">
    <citation type="submission" date="2014-11" db="EMBL/GenBank/DDBJ databases">
        <authorList>
            <person name="Zhu J."/>
            <person name="Qi W."/>
            <person name="Song R."/>
        </authorList>
    </citation>
    <scope>NUCLEOTIDE SEQUENCE [LARGE SCALE GENOMIC DNA]</scope>
</reference>
<evidence type="ECO:0000313" key="2">
    <source>
        <dbReference type="EMBL" id="CEM00936.1"/>
    </source>
</evidence>
<sequence>MQQPEHQQQHPFSYIFVGRRTFYLFSSIKDILRLRAICTWLRELFGAAQLRDRLRHSLGSHAGLRRANVNGQQQVQLLRFDDDQFGAHDLLAAVCVVEEGGWGEMVEVIELAGQCGNCELPVTLSGADINTHANITAYVSAPRVLAQLKMVGPHIHFSDGSCLQLFHHGNGEVRAIIDQPGFELQVDPPLFPFPGHLYQQHRQPHDPPVRSISIGYSTDNARWVAFGDLGRIDSSVSSFAKFIILKHFHKTHQINDTFTTLNRGVGDSGRLHDLLTQSPHTRVAGCATTLGLGGVARQLVLTDGSHPFVALITIIRSGNAAQMSVHVVTTEGAVCESGAFKHRFPVTTQLARVALGAVAPFVFDGQVQQQQQQQDDDSDDDSDDGSGDEIGDGVDDGSGEGGGGEGGAAEAEGGG</sequence>
<dbReference type="InParanoid" id="A0A0G4ERU3"/>
<protein>
    <submittedName>
        <fullName evidence="2">Uncharacterized protein</fullName>
    </submittedName>
</protein>